<feature type="domain" description="Phage tail tape measure protein" evidence="2">
    <location>
        <begin position="96"/>
        <end position="296"/>
    </location>
</feature>
<evidence type="ECO:0000313" key="3">
    <source>
        <dbReference type="EMBL" id="MCS5715115.1"/>
    </source>
</evidence>
<dbReference type="Proteomes" id="UP001165580">
    <property type="component" value="Unassembled WGS sequence"/>
</dbReference>
<dbReference type="PANTHER" id="PTHR37813:SF1">
    <property type="entry name" value="FELS-2 PROPHAGE PROTEIN"/>
    <property type="match status" value="1"/>
</dbReference>
<keyword evidence="1" id="KW-1188">Viral release from host cell</keyword>
<organism evidence="3 4">
    <name type="scientific">Herbiconiux gentiana</name>
    <dbReference type="NCBI Taxonomy" id="2970912"/>
    <lineage>
        <taxon>Bacteria</taxon>
        <taxon>Bacillati</taxon>
        <taxon>Actinomycetota</taxon>
        <taxon>Actinomycetes</taxon>
        <taxon>Micrococcales</taxon>
        <taxon>Microbacteriaceae</taxon>
        <taxon>Herbiconiux</taxon>
    </lineage>
</organism>
<name>A0ABT2GFX4_9MICO</name>
<dbReference type="RefSeq" id="WP_259486627.1">
    <property type="nucleotide sequence ID" value="NZ_JANTEZ010000004.1"/>
</dbReference>
<proteinExistence type="predicted"/>
<dbReference type="PANTHER" id="PTHR37813">
    <property type="entry name" value="FELS-2 PROPHAGE PROTEIN"/>
    <property type="match status" value="1"/>
</dbReference>
<evidence type="ECO:0000259" key="2">
    <source>
        <dbReference type="Pfam" id="PF10145"/>
    </source>
</evidence>
<evidence type="ECO:0000313" key="4">
    <source>
        <dbReference type="Proteomes" id="UP001165580"/>
    </source>
</evidence>
<keyword evidence="4" id="KW-1185">Reference proteome</keyword>
<protein>
    <submittedName>
        <fullName evidence="3">Phage tail tape measure protein</fullName>
    </submittedName>
</protein>
<reference evidence="3" key="1">
    <citation type="submission" date="2022-08" db="EMBL/GenBank/DDBJ databases">
        <authorList>
            <person name="Deng Y."/>
            <person name="Han X.-F."/>
            <person name="Zhang Y.-Q."/>
        </authorList>
    </citation>
    <scope>NUCLEOTIDE SEQUENCE</scope>
    <source>
        <strain evidence="3">CPCC 205716</strain>
    </source>
</reference>
<evidence type="ECO:0000256" key="1">
    <source>
        <dbReference type="ARBA" id="ARBA00022612"/>
    </source>
</evidence>
<accession>A0ABT2GFX4</accession>
<comment type="caution">
    <text evidence="3">The sequence shown here is derived from an EMBL/GenBank/DDBJ whole genome shotgun (WGS) entry which is preliminary data.</text>
</comment>
<dbReference type="NCBIfam" id="TIGR01760">
    <property type="entry name" value="tape_meas_TP901"/>
    <property type="match status" value="1"/>
</dbReference>
<sequence length="927" mass="94989">MADRVVKVTLSAQVSNYLAAMEQARKKTVDFADSANKEIGKSSTSIRELSGGMLAIGAAAGAGVALAVKKFADFDQQLSAVKAATHESAENMDLLRDAALRAGASTVYSATEAAQSIEELSKAGISTADVLDGGLTGALDLAAAGNLEVADAAGIAATALQTFGLKGSDVSHVADLLAAGAGKAMGDVTDLAAALNQGGLVAQQTGLSIEETTAALAAFASKGLLGSDAGTSFKTMLQSLTPSSAEAREAMEKYNLTAYDAQGQFIGLEAYAGKLKDGLSGLTTEQQNATLKTIFGADAVRAASVLYQEGSEGIREWTEAVNDQGYAAETAATRLDNLNGDIEALGGALDTALIETGSSANDVLRDLVQNVTDAVDGFNDLPDPVKDAILGVAGFTAGAGLLAGAAGFGVVKLAELRDAFTTITTQMPITGRALSGVANVLTGPWGLAIAAASVIGLQFLQINADQQQAVDDLSASLDENTGAFTKNTRQLVINQLEADGTFNLARKAGIGLDIATDAALGNRDAMAQVDAIAQKYAATVKDGDFDILGDINQDQYQTLTDRLSGQNEKLSEAQAQWRDNKEAMGDAGETADDTAIAIEGVGTVSQKAADDINALADQILGFGKANLDTRDATRQFEQAIDDIEEAMGAEGWTATLDDSEAAGRANNEMLDSLASSTLALSSAIVTQTGDTEAARDAMEKGRAEFISTATEMGLTEDAAKALADQVGLIPTDVVTNVTLTGAETMSDRIASIVSFWEARGINIPAYVIRQDEAAANRGPDGYATGGPIYGPGSGTSDDIIIRASNGEYMIRASEASSHRALLDGINGGLGAVGLASLAAQDAATNGLYPSTSMDLASAAEIYGVNDAALRYGTPVQPTYVTAGGAAAGSGSNVTFNQTINPSTAMSEELIGRSAAAYATRKLRGRMA</sequence>
<gene>
    <name evidence="3" type="ORF">NVV95_11185</name>
</gene>
<dbReference type="EMBL" id="JANTEZ010000004">
    <property type="protein sequence ID" value="MCS5715115.1"/>
    <property type="molecule type" value="Genomic_DNA"/>
</dbReference>
<dbReference type="Pfam" id="PF10145">
    <property type="entry name" value="PhageMin_Tail"/>
    <property type="match status" value="1"/>
</dbReference>
<dbReference type="InterPro" id="IPR010090">
    <property type="entry name" value="Phage_tape_meas"/>
</dbReference>